<comment type="caution">
    <text evidence="4">The sequence shown here is derived from an EMBL/GenBank/DDBJ whole genome shotgun (WGS) entry which is preliminary data.</text>
</comment>
<evidence type="ECO:0000313" key="4">
    <source>
        <dbReference type="EMBL" id="MCW9708623.1"/>
    </source>
</evidence>
<evidence type="ECO:0000256" key="1">
    <source>
        <dbReference type="SAM" id="SignalP"/>
    </source>
</evidence>
<dbReference type="Pfam" id="PF00675">
    <property type="entry name" value="Peptidase_M16"/>
    <property type="match status" value="1"/>
</dbReference>
<dbReference type="InterPro" id="IPR007863">
    <property type="entry name" value="Peptidase_M16_C"/>
</dbReference>
<dbReference type="PANTHER" id="PTHR11851">
    <property type="entry name" value="METALLOPROTEASE"/>
    <property type="match status" value="1"/>
</dbReference>
<dbReference type="Proteomes" id="UP001207918">
    <property type="component" value="Unassembled WGS sequence"/>
</dbReference>
<evidence type="ECO:0000259" key="3">
    <source>
        <dbReference type="Pfam" id="PF05193"/>
    </source>
</evidence>
<dbReference type="SUPFAM" id="SSF63411">
    <property type="entry name" value="LuxS/MPP-like metallohydrolase"/>
    <property type="match status" value="2"/>
</dbReference>
<reference evidence="4 5" key="1">
    <citation type="submission" date="2021-03" db="EMBL/GenBank/DDBJ databases">
        <title>Aliifodinibius sp. nov., a new bacterium isolated from saline soil.</title>
        <authorList>
            <person name="Galisteo C."/>
            <person name="De La Haba R."/>
            <person name="Sanchez-Porro C."/>
            <person name="Ventosa A."/>
        </authorList>
    </citation>
    <scope>NUCLEOTIDE SEQUENCE [LARGE SCALE GENOMIC DNA]</scope>
    <source>
        <strain evidence="4 5">1BSP15-2V2</strain>
    </source>
</reference>
<name>A0ABT3PRY3_9BACT</name>
<keyword evidence="5" id="KW-1185">Reference proteome</keyword>
<feature type="signal peptide" evidence="1">
    <location>
        <begin position="1"/>
        <end position="20"/>
    </location>
</feature>
<feature type="domain" description="Peptidase M16 N-terminal" evidence="2">
    <location>
        <begin position="66"/>
        <end position="168"/>
    </location>
</feature>
<organism evidence="4 5">
    <name type="scientific">Fodinibius salsisoli</name>
    <dbReference type="NCBI Taxonomy" id="2820877"/>
    <lineage>
        <taxon>Bacteria</taxon>
        <taxon>Pseudomonadati</taxon>
        <taxon>Balneolota</taxon>
        <taxon>Balneolia</taxon>
        <taxon>Balneolales</taxon>
        <taxon>Balneolaceae</taxon>
        <taxon>Fodinibius</taxon>
    </lineage>
</organism>
<protein>
    <submittedName>
        <fullName evidence="4">Insulinase family protein</fullName>
    </submittedName>
</protein>
<sequence length="686" mass="75682">MKRLSITCFLILFVASLTQAQKQYDELEFPELNNFQKPEVETFTTANGIKFFLVEDHELPLINASAIIRTGGVQVPNDKAGLASITGTVIRSGGTETYPADSLNTLLENKAASIETSIGFTSGSASMDVLKEDLDALLPVFVDVLTNPAFPEDKLDLAKTQQKSSISRRNDDTQGIGFREFQRLIYGKDSAYGRNTEYATVNNISREDLIAFHQNNFVAENMSVGVVGDFETAEMKQKLRTAFGEVPSGNETDLSFPDVNYEDQNTINFINKSDVNQSFVLLGHLGGMRDNPDYAKVQVMNRVLSGGFSGRLMQVVRTEMGLAYAVFGQYGMNSFYPGTFYTGVMTKSATTAEAIDAIIEQIERLQNEPITEKELQDTKDQILNSSVFEYDSYEKVLNQQMSYDYRGLPEDAFQQYLEGVRETTIEDVQHVAQKYLNPDQLQILVVGNKDEIGDQLQKYGSVNTVDISIPQPGSDNGETVKGDAEKGATLLNQMAEAVIEPGTDLNTLTLTGEVQQGGQTIGTTQTIDYPDAIEQTIEAPMGKVQLSYKGGSGTMKMGGQERPLPPQMAKGLKSTLNKSFLAIAMKADELDPQFLGTEEVEDTTYNKVSVKVEGTNVTLLLDQQTGYPQIQRFKQFNPQQGQQVSVENRNSNWTTTGGVAYPYSQVTYIDGNKSAEASYQSHTVNE</sequence>
<evidence type="ECO:0000313" key="5">
    <source>
        <dbReference type="Proteomes" id="UP001207918"/>
    </source>
</evidence>
<dbReference type="RefSeq" id="WP_265767413.1">
    <property type="nucleotide sequence ID" value="NZ_JAGGJA010000015.1"/>
</dbReference>
<proteinExistence type="predicted"/>
<evidence type="ECO:0000259" key="2">
    <source>
        <dbReference type="Pfam" id="PF00675"/>
    </source>
</evidence>
<dbReference type="EMBL" id="JAGGJA010000015">
    <property type="protein sequence ID" value="MCW9708623.1"/>
    <property type="molecule type" value="Genomic_DNA"/>
</dbReference>
<dbReference type="Gene3D" id="3.30.830.10">
    <property type="entry name" value="Metalloenzyme, LuxS/M16 peptidase-like"/>
    <property type="match status" value="2"/>
</dbReference>
<dbReference type="InterPro" id="IPR011765">
    <property type="entry name" value="Pept_M16_N"/>
</dbReference>
<dbReference type="InterPro" id="IPR011249">
    <property type="entry name" value="Metalloenz_LuxS/M16"/>
</dbReference>
<keyword evidence="1" id="KW-0732">Signal</keyword>
<gene>
    <name evidence="4" type="ORF">J6I44_17310</name>
</gene>
<accession>A0ABT3PRY3</accession>
<feature type="chain" id="PRO_5045170917" evidence="1">
    <location>
        <begin position="21"/>
        <end position="686"/>
    </location>
</feature>
<dbReference type="PANTHER" id="PTHR11851:SF225">
    <property type="entry name" value="NON-PEPTIDASE HOMOLOG YMXG"/>
    <property type="match status" value="1"/>
</dbReference>
<feature type="domain" description="Peptidase M16 C-terminal" evidence="3">
    <location>
        <begin position="203"/>
        <end position="381"/>
    </location>
</feature>
<dbReference type="Pfam" id="PF05193">
    <property type="entry name" value="Peptidase_M16_C"/>
    <property type="match status" value="1"/>
</dbReference>
<dbReference type="InterPro" id="IPR050361">
    <property type="entry name" value="MPP/UQCRC_Complex"/>
</dbReference>